<comment type="caution">
    <text evidence="10">The sequence shown here is derived from an EMBL/GenBank/DDBJ whole genome shotgun (WGS) entry which is preliminary data.</text>
</comment>
<dbReference type="PANTHER" id="PTHR42745:SF1">
    <property type="entry name" value="ARABINOSE 5-PHOSPHATE ISOMERASE KDSD"/>
    <property type="match status" value="1"/>
</dbReference>
<dbReference type="InterPro" id="IPR050986">
    <property type="entry name" value="GutQ/KpsF_isomerases"/>
</dbReference>
<dbReference type="PANTHER" id="PTHR42745">
    <property type="match status" value="1"/>
</dbReference>
<dbReference type="PROSITE" id="PS51464">
    <property type="entry name" value="SIS"/>
    <property type="match status" value="1"/>
</dbReference>
<evidence type="ECO:0000256" key="6">
    <source>
        <dbReference type="PIRSR" id="PIRSR004692-3"/>
    </source>
</evidence>
<dbReference type="AlphaFoldDB" id="A0A9X2C2M1"/>
<accession>A0A9X2C2M1</accession>
<evidence type="ECO:0000313" key="11">
    <source>
        <dbReference type="Proteomes" id="UP001139353"/>
    </source>
</evidence>
<dbReference type="SMART" id="SM00116">
    <property type="entry name" value="CBS"/>
    <property type="match status" value="2"/>
</dbReference>
<evidence type="ECO:0000256" key="4">
    <source>
        <dbReference type="PIRNR" id="PIRNR004692"/>
    </source>
</evidence>
<keyword evidence="2" id="KW-0677">Repeat</keyword>
<dbReference type="Gene3D" id="3.10.580.10">
    <property type="entry name" value="CBS-domain"/>
    <property type="match status" value="1"/>
</dbReference>
<evidence type="ECO:0000256" key="7">
    <source>
        <dbReference type="PROSITE-ProRule" id="PRU00703"/>
    </source>
</evidence>
<evidence type="ECO:0000256" key="2">
    <source>
        <dbReference type="ARBA" id="ARBA00022737"/>
    </source>
</evidence>
<dbReference type="CDD" id="cd05014">
    <property type="entry name" value="SIS_Kpsf"/>
    <property type="match status" value="1"/>
</dbReference>
<keyword evidence="5" id="KW-0862">Zinc</keyword>
<dbReference type="GO" id="GO:0005975">
    <property type="term" value="P:carbohydrate metabolic process"/>
    <property type="evidence" value="ECO:0007669"/>
    <property type="project" value="InterPro"/>
</dbReference>
<feature type="site" description="Catalytically relevant" evidence="6">
    <location>
        <position position="59"/>
    </location>
</feature>
<dbReference type="NCBIfam" id="TIGR00393">
    <property type="entry name" value="kpsF"/>
    <property type="match status" value="1"/>
</dbReference>
<gene>
    <name evidence="10" type="ORF">LPC04_24215</name>
</gene>
<reference evidence="10" key="1">
    <citation type="submission" date="2021-11" db="EMBL/GenBank/DDBJ databases">
        <title>BS-T2-15 a new species belonging to the Comamonadaceae family isolated from the soil of a French oak forest.</title>
        <authorList>
            <person name="Mieszkin S."/>
            <person name="Alain K."/>
        </authorList>
    </citation>
    <scope>NUCLEOTIDE SEQUENCE</scope>
    <source>
        <strain evidence="10">BS-T2-15</strain>
    </source>
</reference>
<evidence type="ECO:0000259" key="8">
    <source>
        <dbReference type="PROSITE" id="PS51371"/>
    </source>
</evidence>
<dbReference type="InterPro" id="IPR035474">
    <property type="entry name" value="SIS_Kpsf"/>
</dbReference>
<keyword evidence="10" id="KW-0413">Isomerase</keyword>
<dbReference type="PROSITE" id="PS51371">
    <property type="entry name" value="CBS"/>
    <property type="match status" value="2"/>
</dbReference>
<dbReference type="Pfam" id="PF00571">
    <property type="entry name" value="CBS"/>
    <property type="match status" value="2"/>
</dbReference>
<evidence type="ECO:0000256" key="3">
    <source>
        <dbReference type="ARBA" id="ARBA00023122"/>
    </source>
</evidence>
<dbReference type="FunFam" id="3.40.50.10490:FF:000011">
    <property type="entry name" value="Arabinose 5-phosphate isomerase"/>
    <property type="match status" value="1"/>
</dbReference>
<dbReference type="InterPro" id="IPR046342">
    <property type="entry name" value="CBS_dom_sf"/>
</dbReference>
<keyword evidence="5" id="KW-0479">Metal-binding</keyword>
<feature type="site" description="Catalytically relevant" evidence="6">
    <location>
        <position position="111"/>
    </location>
</feature>
<dbReference type="InterPro" id="IPR000644">
    <property type="entry name" value="CBS_dom"/>
</dbReference>
<protein>
    <submittedName>
        <fullName evidence="10">KpsF/GutQ family sugar-phosphate isomerase</fullName>
    </submittedName>
</protein>
<dbReference type="RefSeq" id="WP_275684871.1">
    <property type="nucleotide sequence ID" value="NZ_JAJLJH010000010.1"/>
</dbReference>
<dbReference type="Proteomes" id="UP001139353">
    <property type="component" value="Unassembled WGS sequence"/>
</dbReference>
<keyword evidence="11" id="KW-1185">Reference proteome</keyword>
<feature type="domain" description="SIS" evidence="9">
    <location>
        <begin position="41"/>
        <end position="184"/>
    </location>
</feature>
<dbReference type="SUPFAM" id="SSF53697">
    <property type="entry name" value="SIS domain"/>
    <property type="match status" value="1"/>
</dbReference>
<feature type="domain" description="CBS" evidence="8">
    <location>
        <begin position="210"/>
        <end position="267"/>
    </location>
</feature>
<evidence type="ECO:0000313" key="10">
    <source>
        <dbReference type="EMBL" id="MCK9688831.1"/>
    </source>
</evidence>
<dbReference type="PIRSF" id="PIRSF004692">
    <property type="entry name" value="KdsD_KpsF"/>
    <property type="match status" value="1"/>
</dbReference>
<evidence type="ECO:0000256" key="5">
    <source>
        <dbReference type="PIRSR" id="PIRSR004692-2"/>
    </source>
</evidence>
<dbReference type="GO" id="GO:0019146">
    <property type="term" value="F:arabinose-5-phosphate isomerase activity"/>
    <property type="evidence" value="ECO:0007669"/>
    <property type="project" value="UniProtKB-ARBA"/>
</dbReference>
<dbReference type="InterPro" id="IPR004800">
    <property type="entry name" value="KdsD/KpsF-type"/>
</dbReference>
<dbReference type="Pfam" id="PF01380">
    <property type="entry name" value="SIS"/>
    <property type="match status" value="1"/>
</dbReference>
<dbReference type="EMBL" id="JAJLJH010000010">
    <property type="protein sequence ID" value="MCK9688831.1"/>
    <property type="molecule type" value="Genomic_DNA"/>
</dbReference>
<feature type="binding site" evidence="5">
    <location>
        <position position="82"/>
    </location>
    <ligand>
        <name>Zn(2+)</name>
        <dbReference type="ChEBI" id="CHEBI:29105"/>
    </ligand>
</feature>
<dbReference type="GO" id="GO:0097367">
    <property type="term" value="F:carbohydrate derivative binding"/>
    <property type="evidence" value="ECO:0007669"/>
    <property type="project" value="InterPro"/>
</dbReference>
<dbReference type="InterPro" id="IPR001347">
    <property type="entry name" value="SIS_dom"/>
</dbReference>
<evidence type="ECO:0000256" key="1">
    <source>
        <dbReference type="ARBA" id="ARBA00008165"/>
    </source>
</evidence>
<dbReference type="Gene3D" id="3.40.50.10490">
    <property type="entry name" value="Glucose-6-phosphate isomerase like protein, domain 1"/>
    <property type="match status" value="1"/>
</dbReference>
<dbReference type="InterPro" id="IPR046348">
    <property type="entry name" value="SIS_dom_sf"/>
</dbReference>
<proteinExistence type="inferred from homology"/>
<organism evidence="10 11">
    <name type="scientific">Scleromatobacter humisilvae</name>
    <dbReference type="NCBI Taxonomy" id="2897159"/>
    <lineage>
        <taxon>Bacteria</taxon>
        <taxon>Pseudomonadati</taxon>
        <taxon>Pseudomonadota</taxon>
        <taxon>Betaproteobacteria</taxon>
        <taxon>Burkholderiales</taxon>
        <taxon>Sphaerotilaceae</taxon>
        <taxon>Scleromatobacter</taxon>
    </lineage>
</organism>
<comment type="similarity">
    <text evidence="1 4">Belongs to the SIS family. GutQ/KpsF subfamily.</text>
</comment>
<dbReference type="GO" id="GO:1901135">
    <property type="term" value="P:carbohydrate derivative metabolic process"/>
    <property type="evidence" value="ECO:0007669"/>
    <property type="project" value="InterPro"/>
</dbReference>
<keyword evidence="3 7" id="KW-0129">CBS domain</keyword>
<dbReference type="CDD" id="cd04604">
    <property type="entry name" value="CBS_pair_SIS_assoc"/>
    <property type="match status" value="1"/>
</dbReference>
<feature type="site" description="Catalytically relevant" evidence="6">
    <location>
        <position position="193"/>
    </location>
</feature>
<name>A0A9X2C2M1_9BURK</name>
<feature type="domain" description="CBS" evidence="8">
    <location>
        <begin position="276"/>
        <end position="328"/>
    </location>
</feature>
<dbReference type="GO" id="GO:0046872">
    <property type="term" value="F:metal ion binding"/>
    <property type="evidence" value="ECO:0007669"/>
    <property type="project" value="UniProtKB-KW"/>
</dbReference>
<sequence length="328" mass="34783">MTNDLPFDAERALHLARQTFQIEADALLGMQRRLTAEFARAVETILRCEHRVVVMGMGKSGHVGRKIAATLASTGTPSFFVHPAEAAHGDLGMVTSGDVCLLISNSGESSELSAIIPALRRLGVTLVALTGRSDSSLAKVCDIVLSCAVDKEACTLDLAPTASTTAQMAMGDALAVALLDARGFREEDFALSHPGGALGRKLLTHVSDLMRTGDGVPRVARDASFSALLQEMSSKGLGLAAIVEGHTPVGIFTDGDLRRLIETGADLRQRVAHEVMHPRPHLIRSGALAVDAADLMERHRITSLLVVDGKGELVGALNTYDLLRAKVI</sequence>
<feature type="site" description="Catalytically relevant" evidence="6">
    <location>
        <position position="152"/>
    </location>
</feature>
<evidence type="ECO:0000259" key="9">
    <source>
        <dbReference type="PROSITE" id="PS51464"/>
    </source>
</evidence>